<dbReference type="AlphaFoldDB" id="A0A7W9U2Q6"/>
<comment type="similarity">
    <text evidence="1">Belongs to the YciI family.</text>
</comment>
<evidence type="ECO:0000259" key="2">
    <source>
        <dbReference type="Pfam" id="PF03795"/>
    </source>
</evidence>
<evidence type="ECO:0000313" key="3">
    <source>
        <dbReference type="EMBL" id="MBB6104840.1"/>
    </source>
</evidence>
<evidence type="ECO:0000256" key="1">
    <source>
        <dbReference type="ARBA" id="ARBA00007689"/>
    </source>
</evidence>
<gene>
    <name evidence="3" type="ORF">F4827_004705</name>
</gene>
<reference evidence="3 4" key="1">
    <citation type="submission" date="2020-08" db="EMBL/GenBank/DDBJ databases">
        <title>Above-ground endophytic microbial communities from plants in different locations in the United States.</title>
        <authorList>
            <person name="Frank C."/>
        </authorList>
    </citation>
    <scope>NUCLEOTIDE SEQUENCE [LARGE SCALE GENOMIC DNA]</scope>
    <source>
        <strain evidence="3 4">WP4_2_2</strain>
    </source>
</reference>
<proteinExistence type="inferred from homology"/>
<sequence>MPYLLLISEPRGQRAARTQAEGEALYARMVEFAEDLDARGVLLDVQSLVSDTDAARVEVREGRTSVVDGPFSEAKEMIGGFFLVDCATREEALAIARTCPAAQWASVEVRETGPCFR</sequence>
<dbReference type="InterPro" id="IPR005545">
    <property type="entry name" value="YCII"/>
</dbReference>
<accession>A0A7W9U2Q6</accession>
<dbReference type="Proteomes" id="UP000571554">
    <property type="component" value="Unassembled WGS sequence"/>
</dbReference>
<feature type="domain" description="YCII-related" evidence="2">
    <location>
        <begin position="3"/>
        <end position="111"/>
    </location>
</feature>
<keyword evidence="4" id="KW-1185">Reference proteome</keyword>
<dbReference type="SUPFAM" id="SSF54909">
    <property type="entry name" value="Dimeric alpha+beta barrel"/>
    <property type="match status" value="1"/>
</dbReference>
<name>A0A7W9U2Q6_9BURK</name>
<dbReference type="PANTHER" id="PTHR35174:SF3">
    <property type="entry name" value="BLL7171 PROTEIN"/>
    <property type="match status" value="1"/>
</dbReference>
<dbReference type="Pfam" id="PF03795">
    <property type="entry name" value="YCII"/>
    <property type="match status" value="1"/>
</dbReference>
<dbReference type="EMBL" id="JACHBW010000014">
    <property type="protein sequence ID" value="MBB6104840.1"/>
    <property type="molecule type" value="Genomic_DNA"/>
</dbReference>
<evidence type="ECO:0000313" key="4">
    <source>
        <dbReference type="Proteomes" id="UP000571554"/>
    </source>
</evidence>
<dbReference type="RefSeq" id="WP_183727493.1">
    <property type="nucleotide sequence ID" value="NZ_JACHBW010000014.1"/>
</dbReference>
<organism evidence="3 4">
    <name type="scientific">Paraburkholderia bannensis</name>
    <dbReference type="NCBI Taxonomy" id="765414"/>
    <lineage>
        <taxon>Bacteria</taxon>
        <taxon>Pseudomonadati</taxon>
        <taxon>Pseudomonadota</taxon>
        <taxon>Betaproteobacteria</taxon>
        <taxon>Burkholderiales</taxon>
        <taxon>Burkholderiaceae</taxon>
        <taxon>Paraburkholderia</taxon>
    </lineage>
</organism>
<dbReference type="InterPro" id="IPR011008">
    <property type="entry name" value="Dimeric_a/b-barrel"/>
</dbReference>
<dbReference type="Gene3D" id="3.30.70.1060">
    <property type="entry name" value="Dimeric alpha+beta barrel"/>
    <property type="match status" value="1"/>
</dbReference>
<protein>
    <recommendedName>
        <fullName evidence="2">YCII-related domain-containing protein</fullName>
    </recommendedName>
</protein>
<dbReference type="PANTHER" id="PTHR35174">
    <property type="entry name" value="BLL7171 PROTEIN-RELATED"/>
    <property type="match status" value="1"/>
</dbReference>
<comment type="caution">
    <text evidence="3">The sequence shown here is derived from an EMBL/GenBank/DDBJ whole genome shotgun (WGS) entry which is preliminary data.</text>
</comment>